<dbReference type="Pfam" id="PF00381">
    <property type="entry name" value="PTS-HPr"/>
    <property type="match status" value="1"/>
</dbReference>
<dbReference type="Gene3D" id="3.30.1340.10">
    <property type="entry name" value="HPr-like"/>
    <property type="match status" value="1"/>
</dbReference>
<dbReference type="NCBIfam" id="TIGR01003">
    <property type="entry name" value="PTS_HPr_family"/>
    <property type="match status" value="1"/>
</dbReference>
<keyword evidence="7" id="KW-1185">Reference proteome</keyword>
<accession>M2T7B2</accession>
<evidence type="ECO:0000313" key="7">
    <source>
        <dbReference type="Proteomes" id="UP000011717"/>
    </source>
</evidence>
<evidence type="ECO:0000313" key="6">
    <source>
        <dbReference type="EMBL" id="EMD82409.1"/>
    </source>
</evidence>
<dbReference type="PROSITE" id="PS51350">
    <property type="entry name" value="PTS_HPR_DOM"/>
    <property type="match status" value="1"/>
</dbReference>
<evidence type="ECO:0000256" key="1">
    <source>
        <dbReference type="ARBA" id="ARBA00004496"/>
    </source>
</evidence>
<dbReference type="EMBL" id="AMRV01000007">
    <property type="protein sequence ID" value="EMD82409.1"/>
    <property type="molecule type" value="Genomic_DNA"/>
</dbReference>
<comment type="similarity">
    <text evidence="2">Belongs to the HPr family.</text>
</comment>
<keyword evidence="4" id="KW-0598">Phosphotransferase system</keyword>
<proteinExistence type="inferred from homology"/>
<evidence type="ECO:0000256" key="2">
    <source>
        <dbReference type="ARBA" id="ARBA00010736"/>
    </source>
</evidence>
<organism evidence="6 7">
    <name type="scientific">Pacificimonas flava</name>
    <dbReference type="NCBI Taxonomy" id="1234595"/>
    <lineage>
        <taxon>Bacteria</taxon>
        <taxon>Pseudomonadati</taxon>
        <taxon>Pseudomonadota</taxon>
        <taxon>Alphaproteobacteria</taxon>
        <taxon>Sphingomonadales</taxon>
        <taxon>Sphingosinicellaceae</taxon>
        <taxon>Pacificimonas</taxon>
    </lineage>
</organism>
<protein>
    <submittedName>
        <fullName evidence="6">Phosphocarrier protein HPr</fullName>
    </submittedName>
</protein>
<reference evidence="6 7" key="1">
    <citation type="journal article" date="2013" name="Genome Announc.">
        <title>Draft Genome Sequence of Strain JLT2015T, Belonging to the Family Sphingomonadaceae of the Alphaproteobacteria.</title>
        <authorList>
            <person name="Tang K."/>
            <person name="Liu K."/>
            <person name="Li S."/>
            <person name="Jiao N."/>
        </authorList>
    </citation>
    <scope>NUCLEOTIDE SEQUENCE [LARGE SCALE GENOMIC DNA]</scope>
    <source>
        <strain evidence="6 7">JLT2015</strain>
    </source>
</reference>
<dbReference type="CDD" id="cd00367">
    <property type="entry name" value="PTS-HPr_like"/>
    <property type="match status" value="1"/>
</dbReference>
<dbReference type="SUPFAM" id="SSF55594">
    <property type="entry name" value="HPr-like"/>
    <property type="match status" value="1"/>
</dbReference>
<dbReference type="AlphaFoldDB" id="M2T7B2"/>
<dbReference type="PANTHER" id="PTHR33705:SF2">
    <property type="entry name" value="PHOSPHOCARRIER PROTEIN NPR"/>
    <property type="match status" value="1"/>
</dbReference>
<dbReference type="GO" id="GO:0005737">
    <property type="term" value="C:cytoplasm"/>
    <property type="evidence" value="ECO:0007669"/>
    <property type="project" value="UniProtKB-SubCell"/>
</dbReference>
<dbReference type="PANTHER" id="PTHR33705">
    <property type="entry name" value="PHOSPHOCARRIER PROTEIN HPR"/>
    <property type="match status" value="1"/>
</dbReference>
<dbReference type="GO" id="GO:0009401">
    <property type="term" value="P:phosphoenolpyruvate-dependent sugar phosphotransferase system"/>
    <property type="evidence" value="ECO:0007669"/>
    <property type="project" value="UniProtKB-KW"/>
</dbReference>
<dbReference type="PATRIC" id="fig|1234595.3.peg.2132"/>
<comment type="caution">
    <text evidence="6">The sequence shown here is derived from an EMBL/GenBank/DDBJ whole genome shotgun (WGS) entry which is preliminary data.</text>
</comment>
<dbReference type="InterPro" id="IPR000032">
    <property type="entry name" value="HPr-like"/>
</dbReference>
<evidence type="ECO:0000256" key="3">
    <source>
        <dbReference type="ARBA" id="ARBA00022490"/>
    </source>
</evidence>
<dbReference type="Proteomes" id="UP000011717">
    <property type="component" value="Unassembled WGS sequence"/>
</dbReference>
<feature type="domain" description="HPr" evidence="5">
    <location>
        <begin position="1"/>
        <end position="66"/>
    </location>
</feature>
<dbReference type="InterPro" id="IPR035895">
    <property type="entry name" value="HPr-like_sf"/>
</dbReference>
<sequence length="66" mass="6615">MTLADGFDADVEVEKDGVTAPGTSIMSLMMLAAGIGDTIAITATGPEADAAVAALVDLVETKFGEE</sequence>
<name>M2T7B2_9SPHN</name>
<evidence type="ECO:0000256" key="4">
    <source>
        <dbReference type="ARBA" id="ARBA00022683"/>
    </source>
</evidence>
<gene>
    <name evidence="6" type="ORF">C725_2130</name>
</gene>
<evidence type="ECO:0000259" key="5">
    <source>
        <dbReference type="PROSITE" id="PS51350"/>
    </source>
</evidence>
<comment type="subcellular location">
    <subcellularLocation>
        <location evidence="1">Cytoplasm</location>
    </subcellularLocation>
</comment>
<dbReference type="InterPro" id="IPR050399">
    <property type="entry name" value="HPr"/>
</dbReference>
<keyword evidence="3" id="KW-0963">Cytoplasm</keyword>